<dbReference type="Proteomes" id="UP000009192">
    <property type="component" value="Unassembled WGS sequence"/>
</dbReference>
<name>B4K8F0_DROMO</name>
<reference evidence="1 2" key="1">
    <citation type="journal article" date="2007" name="Nature">
        <title>Evolution of genes and genomes on the Drosophila phylogeny.</title>
        <authorList>
            <consortium name="Drosophila 12 Genomes Consortium"/>
            <person name="Clark A.G."/>
            <person name="Eisen M.B."/>
            <person name="Smith D.R."/>
            <person name="Bergman C.M."/>
            <person name="Oliver B."/>
            <person name="Markow T.A."/>
            <person name="Kaufman T.C."/>
            <person name="Kellis M."/>
            <person name="Gelbart W."/>
            <person name="Iyer V.N."/>
            <person name="Pollard D.A."/>
            <person name="Sackton T.B."/>
            <person name="Larracuente A.M."/>
            <person name="Singh N.D."/>
            <person name="Abad J.P."/>
            <person name="Abt D.N."/>
            <person name="Adryan B."/>
            <person name="Aguade M."/>
            <person name="Akashi H."/>
            <person name="Anderson W.W."/>
            <person name="Aquadro C.F."/>
            <person name="Ardell D.H."/>
            <person name="Arguello R."/>
            <person name="Artieri C.G."/>
            <person name="Barbash D.A."/>
            <person name="Barker D."/>
            <person name="Barsanti P."/>
            <person name="Batterham P."/>
            <person name="Batzoglou S."/>
            <person name="Begun D."/>
            <person name="Bhutkar A."/>
            <person name="Blanco E."/>
            <person name="Bosak S.A."/>
            <person name="Bradley R.K."/>
            <person name="Brand A.D."/>
            <person name="Brent M.R."/>
            <person name="Brooks A.N."/>
            <person name="Brown R.H."/>
            <person name="Butlin R.K."/>
            <person name="Caggese C."/>
            <person name="Calvi B.R."/>
            <person name="Bernardo de Carvalho A."/>
            <person name="Caspi A."/>
            <person name="Castrezana S."/>
            <person name="Celniker S.E."/>
            <person name="Chang J.L."/>
            <person name="Chapple C."/>
            <person name="Chatterji S."/>
            <person name="Chinwalla A."/>
            <person name="Civetta A."/>
            <person name="Clifton S.W."/>
            <person name="Comeron J.M."/>
            <person name="Costello J.C."/>
            <person name="Coyne J.A."/>
            <person name="Daub J."/>
            <person name="David R.G."/>
            <person name="Delcher A.L."/>
            <person name="Delehaunty K."/>
            <person name="Do C.B."/>
            <person name="Ebling H."/>
            <person name="Edwards K."/>
            <person name="Eickbush T."/>
            <person name="Evans J.D."/>
            <person name="Filipski A."/>
            <person name="Findeiss S."/>
            <person name="Freyhult E."/>
            <person name="Fulton L."/>
            <person name="Fulton R."/>
            <person name="Garcia A.C."/>
            <person name="Gardiner A."/>
            <person name="Garfield D.A."/>
            <person name="Garvin B.E."/>
            <person name="Gibson G."/>
            <person name="Gilbert D."/>
            <person name="Gnerre S."/>
            <person name="Godfrey J."/>
            <person name="Good R."/>
            <person name="Gotea V."/>
            <person name="Gravely B."/>
            <person name="Greenberg A.J."/>
            <person name="Griffiths-Jones S."/>
            <person name="Gross S."/>
            <person name="Guigo R."/>
            <person name="Gustafson E.A."/>
            <person name="Haerty W."/>
            <person name="Hahn M.W."/>
            <person name="Halligan D.L."/>
            <person name="Halpern A.L."/>
            <person name="Halter G.M."/>
            <person name="Han M.V."/>
            <person name="Heger A."/>
            <person name="Hillier L."/>
            <person name="Hinrichs A.S."/>
            <person name="Holmes I."/>
            <person name="Hoskins R.A."/>
            <person name="Hubisz M.J."/>
            <person name="Hultmark D."/>
            <person name="Huntley M.A."/>
            <person name="Jaffe D.B."/>
            <person name="Jagadeeshan S."/>
            <person name="Jeck W.R."/>
            <person name="Johnson J."/>
            <person name="Jones C.D."/>
            <person name="Jordan W.C."/>
            <person name="Karpen G.H."/>
            <person name="Kataoka E."/>
            <person name="Keightley P.D."/>
            <person name="Kheradpour P."/>
            <person name="Kirkness E.F."/>
            <person name="Koerich L.B."/>
            <person name="Kristiansen K."/>
            <person name="Kudrna D."/>
            <person name="Kulathinal R.J."/>
            <person name="Kumar S."/>
            <person name="Kwok R."/>
            <person name="Lander E."/>
            <person name="Langley C.H."/>
            <person name="Lapoint R."/>
            <person name="Lazzaro B.P."/>
            <person name="Lee S.J."/>
            <person name="Levesque L."/>
            <person name="Li R."/>
            <person name="Lin C.F."/>
            <person name="Lin M.F."/>
            <person name="Lindblad-Toh K."/>
            <person name="Llopart A."/>
            <person name="Long M."/>
            <person name="Low L."/>
            <person name="Lozovsky E."/>
            <person name="Lu J."/>
            <person name="Luo M."/>
            <person name="Machado C.A."/>
            <person name="Makalowski W."/>
            <person name="Marzo M."/>
            <person name="Matsuda M."/>
            <person name="Matzkin L."/>
            <person name="McAllister B."/>
            <person name="McBride C.S."/>
            <person name="McKernan B."/>
            <person name="McKernan K."/>
            <person name="Mendez-Lago M."/>
            <person name="Minx P."/>
            <person name="Mollenhauer M.U."/>
            <person name="Montooth K."/>
            <person name="Mount S.M."/>
            <person name="Mu X."/>
            <person name="Myers E."/>
            <person name="Negre B."/>
            <person name="Newfeld S."/>
            <person name="Nielsen R."/>
            <person name="Noor M.A."/>
            <person name="O'Grady P."/>
            <person name="Pachter L."/>
            <person name="Papaceit M."/>
            <person name="Parisi M.J."/>
            <person name="Parisi M."/>
            <person name="Parts L."/>
            <person name="Pedersen J.S."/>
            <person name="Pesole G."/>
            <person name="Phillippy A.M."/>
            <person name="Ponting C.P."/>
            <person name="Pop M."/>
            <person name="Porcelli D."/>
            <person name="Powell J.R."/>
            <person name="Prohaska S."/>
            <person name="Pruitt K."/>
            <person name="Puig M."/>
            <person name="Quesneville H."/>
            <person name="Ram K.R."/>
            <person name="Rand D."/>
            <person name="Rasmussen M.D."/>
            <person name="Reed L.K."/>
            <person name="Reenan R."/>
            <person name="Reily A."/>
            <person name="Remington K.A."/>
            <person name="Rieger T.T."/>
            <person name="Ritchie M.G."/>
            <person name="Robin C."/>
            <person name="Rogers Y.H."/>
            <person name="Rohde C."/>
            <person name="Rozas J."/>
            <person name="Rubenfield M.J."/>
            <person name="Ruiz A."/>
            <person name="Russo S."/>
            <person name="Salzberg S.L."/>
            <person name="Sanchez-Gracia A."/>
            <person name="Saranga D.J."/>
            <person name="Sato H."/>
            <person name="Schaeffer S.W."/>
            <person name="Schatz M.C."/>
            <person name="Schlenke T."/>
            <person name="Schwartz R."/>
            <person name="Segarra C."/>
            <person name="Singh R.S."/>
            <person name="Sirot L."/>
            <person name="Sirota M."/>
            <person name="Sisneros N.B."/>
            <person name="Smith C.D."/>
            <person name="Smith T.F."/>
            <person name="Spieth J."/>
            <person name="Stage D.E."/>
            <person name="Stark A."/>
            <person name="Stephan W."/>
            <person name="Strausberg R.L."/>
            <person name="Strempel S."/>
            <person name="Sturgill D."/>
            <person name="Sutton G."/>
            <person name="Sutton G.G."/>
            <person name="Tao W."/>
            <person name="Teichmann S."/>
            <person name="Tobari Y.N."/>
            <person name="Tomimura Y."/>
            <person name="Tsolas J.M."/>
            <person name="Valente V.L."/>
            <person name="Venter E."/>
            <person name="Venter J.C."/>
            <person name="Vicario S."/>
            <person name="Vieira F.G."/>
            <person name="Vilella A.J."/>
            <person name="Villasante A."/>
            <person name="Walenz B."/>
            <person name="Wang J."/>
            <person name="Wasserman M."/>
            <person name="Watts T."/>
            <person name="Wilson D."/>
            <person name="Wilson R.K."/>
            <person name="Wing R.A."/>
            <person name="Wolfner M.F."/>
            <person name="Wong A."/>
            <person name="Wong G.K."/>
            <person name="Wu C.I."/>
            <person name="Wu G."/>
            <person name="Yamamoto D."/>
            <person name="Yang H.P."/>
            <person name="Yang S.P."/>
            <person name="Yorke J.A."/>
            <person name="Yoshida K."/>
            <person name="Zdobnov E."/>
            <person name="Zhang P."/>
            <person name="Zhang Y."/>
            <person name="Zimin A.V."/>
            <person name="Baldwin J."/>
            <person name="Abdouelleil A."/>
            <person name="Abdulkadir J."/>
            <person name="Abebe A."/>
            <person name="Abera B."/>
            <person name="Abreu J."/>
            <person name="Acer S.C."/>
            <person name="Aftuck L."/>
            <person name="Alexander A."/>
            <person name="An P."/>
            <person name="Anderson E."/>
            <person name="Anderson S."/>
            <person name="Arachi H."/>
            <person name="Azer M."/>
            <person name="Bachantsang P."/>
            <person name="Barry A."/>
            <person name="Bayul T."/>
            <person name="Berlin A."/>
            <person name="Bessette D."/>
            <person name="Bloom T."/>
            <person name="Blye J."/>
            <person name="Boguslavskiy L."/>
            <person name="Bonnet C."/>
            <person name="Boukhgalter B."/>
            <person name="Bourzgui I."/>
            <person name="Brown A."/>
            <person name="Cahill P."/>
            <person name="Channer S."/>
            <person name="Cheshatsang Y."/>
            <person name="Chuda L."/>
            <person name="Citroen M."/>
            <person name="Collymore A."/>
            <person name="Cooke P."/>
            <person name="Costello M."/>
            <person name="D'Aco K."/>
            <person name="Daza R."/>
            <person name="De Haan G."/>
            <person name="DeGray S."/>
            <person name="DeMaso C."/>
            <person name="Dhargay N."/>
            <person name="Dooley K."/>
            <person name="Dooley E."/>
            <person name="Doricent M."/>
            <person name="Dorje P."/>
            <person name="Dorjee K."/>
            <person name="Dupes A."/>
            <person name="Elong R."/>
            <person name="Falk J."/>
            <person name="Farina A."/>
            <person name="Faro S."/>
            <person name="Ferguson D."/>
            <person name="Fisher S."/>
            <person name="Foley C.D."/>
            <person name="Franke A."/>
            <person name="Friedrich D."/>
            <person name="Gadbois L."/>
            <person name="Gearin G."/>
            <person name="Gearin C.R."/>
            <person name="Giannoukos G."/>
            <person name="Goode T."/>
            <person name="Graham J."/>
            <person name="Grandbois E."/>
            <person name="Grewal S."/>
            <person name="Gyaltsen K."/>
            <person name="Hafez N."/>
            <person name="Hagos B."/>
            <person name="Hall J."/>
            <person name="Henson C."/>
            <person name="Hollinger A."/>
            <person name="Honan T."/>
            <person name="Huard M.D."/>
            <person name="Hughes L."/>
            <person name="Hurhula B."/>
            <person name="Husby M.E."/>
            <person name="Kamat A."/>
            <person name="Kanga B."/>
            <person name="Kashin S."/>
            <person name="Khazanovich D."/>
            <person name="Kisner P."/>
            <person name="Lance K."/>
            <person name="Lara M."/>
            <person name="Lee W."/>
            <person name="Lennon N."/>
            <person name="Letendre F."/>
            <person name="LeVine R."/>
            <person name="Lipovsky A."/>
            <person name="Liu X."/>
            <person name="Liu J."/>
            <person name="Liu S."/>
            <person name="Lokyitsang T."/>
            <person name="Lokyitsang Y."/>
            <person name="Lubonja R."/>
            <person name="Lui A."/>
            <person name="MacDonald P."/>
            <person name="Magnisalis V."/>
            <person name="Maru K."/>
            <person name="Matthews C."/>
            <person name="McCusker W."/>
            <person name="McDonough S."/>
            <person name="Mehta T."/>
            <person name="Meldrim J."/>
            <person name="Meneus L."/>
            <person name="Mihai O."/>
            <person name="Mihalev A."/>
            <person name="Mihova T."/>
            <person name="Mittelman R."/>
            <person name="Mlenga V."/>
            <person name="Montmayeur A."/>
            <person name="Mulrain L."/>
            <person name="Navidi A."/>
            <person name="Naylor J."/>
            <person name="Negash T."/>
            <person name="Nguyen T."/>
            <person name="Nguyen N."/>
            <person name="Nicol R."/>
            <person name="Norbu C."/>
            <person name="Norbu N."/>
            <person name="Novod N."/>
            <person name="O'Neill B."/>
            <person name="Osman S."/>
            <person name="Markiewicz E."/>
            <person name="Oyono O.L."/>
            <person name="Patti C."/>
            <person name="Phunkhang P."/>
            <person name="Pierre F."/>
            <person name="Priest M."/>
            <person name="Raghuraman S."/>
            <person name="Rege F."/>
            <person name="Reyes R."/>
            <person name="Rise C."/>
            <person name="Rogov P."/>
            <person name="Ross K."/>
            <person name="Ryan E."/>
            <person name="Settipalli S."/>
            <person name="Shea T."/>
            <person name="Sherpa N."/>
            <person name="Shi L."/>
            <person name="Shih D."/>
            <person name="Sparrow T."/>
            <person name="Spaulding J."/>
            <person name="Stalker J."/>
            <person name="Stange-Thomann N."/>
            <person name="Stavropoulos S."/>
            <person name="Stone C."/>
            <person name="Strader C."/>
            <person name="Tesfaye S."/>
            <person name="Thomson T."/>
            <person name="Thoulutsang Y."/>
            <person name="Thoulutsang D."/>
            <person name="Topham K."/>
            <person name="Topping I."/>
            <person name="Tsamla T."/>
            <person name="Vassiliev H."/>
            <person name="Vo A."/>
            <person name="Wangchuk T."/>
            <person name="Wangdi T."/>
            <person name="Weiand M."/>
            <person name="Wilkinson J."/>
            <person name="Wilson A."/>
            <person name="Yadav S."/>
            <person name="Young G."/>
            <person name="Yu Q."/>
            <person name="Zembek L."/>
            <person name="Zhong D."/>
            <person name="Zimmer A."/>
            <person name="Zwirko Z."/>
            <person name="Jaffe D.B."/>
            <person name="Alvarez P."/>
            <person name="Brockman W."/>
            <person name="Butler J."/>
            <person name="Chin C."/>
            <person name="Gnerre S."/>
            <person name="Grabherr M."/>
            <person name="Kleber M."/>
            <person name="Mauceli E."/>
            <person name="MacCallum I."/>
        </authorList>
    </citation>
    <scope>NUCLEOTIDE SEQUENCE [LARGE SCALE GENOMIC DNA]</scope>
    <source>
        <strain evidence="2">Tucson 15081-1352.22</strain>
    </source>
</reference>
<dbReference type="InParanoid" id="B4K8F0"/>
<keyword evidence="2" id="KW-1185">Reference proteome</keyword>
<organism evidence="1 2">
    <name type="scientific">Drosophila mojavensis</name>
    <name type="common">Fruit fly</name>
    <dbReference type="NCBI Taxonomy" id="7230"/>
    <lineage>
        <taxon>Eukaryota</taxon>
        <taxon>Metazoa</taxon>
        <taxon>Ecdysozoa</taxon>
        <taxon>Arthropoda</taxon>
        <taxon>Hexapoda</taxon>
        <taxon>Insecta</taxon>
        <taxon>Pterygota</taxon>
        <taxon>Neoptera</taxon>
        <taxon>Endopterygota</taxon>
        <taxon>Diptera</taxon>
        <taxon>Brachycera</taxon>
        <taxon>Muscomorpha</taxon>
        <taxon>Ephydroidea</taxon>
        <taxon>Drosophilidae</taxon>
        <taxon>Drosophila</taxon>
    </lineage>
</organism>
<proteinExistence type="predicted"/>
<sequence length="236" mass="26593">MSNLAYYAETSSGICLCSFLRLKMFLNDLGQPLILDSKKTYGPYEQHNGPMLITSAAFQDHKVPSNWCGRIIGSADDVARFQGVLSKTCQNPVYTVLRPNEETNIKYDESKISLTLIPAGQNEDTGSATFYYLKNDYIRSLIADNLSGYLDFIPKAGASFHRALGNGIDVLYFDDSCYASEENEAQAQREYIYTLVQLLRPKYLYGLTLDKLPKYLLDLCVQKDMIDVNNINTEVP</sequence>
<evidence type="ECO:0000313" key="1">
    <source>
        <dbReference type="EMBL" id="EDW16532.2"/>
    </source>
</evidence>
<dbReference type="HOGENOM" id="CLU_1295585_0_0_1"/>
<accession>B4K8F0</accession>
<protein>
    <submittedName>
        <fullName evidence="1">Uncharacterized protein, isoform A</fullName>
    </submittedName>
</protein>
<gene>
    <name evidence="1" type="primary">Dmoj\GI22176</name>
    <name evidence="1" type="ORF">Dmoj_GI22176</name>
</gene>
<dbReference type="FunCoup" id="B4K8F0">
    <property type="interactions" value="1"/>
</dbReference>
<dbReference type="EMBL" id="CH933806">
    <property type="protein sequence ID" value="EDW16532.2"/>
    <property type="molecule type" value="Genomic_DNA"/>
</dbReference>
<dbReference type="KEGG" id="dmo:Dmoj_GI22176"/>
<dbReference type="AlphaFoldDB" id="B4K8F0"/>
<dbReference type="OrthoDB" id="7882957at2759"/>
<dbReference type="eggNOG" id="ENOG502T8U5">
    <property type="taxonomic scope" value="Eukaryota"/>
</dbReference>
<evidence type="ECO:0000313" key="2">
    <source>
        <dbReference type="Proteomes" id="UP000009192"/>
    </source>
</evidence>